<name>A0ACB6R464_9PLEO</name>
<sequence>MRLLLRSDTGGVSLTQDFLGDDLIPPYAILSHTWIEGQEVTFRDLMDGTGQNKAGYEKIRFCGQQADRDGLQHFWVDTCCIDKSDHVELQDAINSMFRWYQNAAKCYVYLSDVSITKRKASSGCSEFAWEPAFRVSRWFNRGWTLQELLAPRSVEFFSQEGKYLGNKRSLEQQIYQITSIGVPALQGSPLCNFDVEERLSWMEGRRTTRKEDRAYSLLGIFGIYMLPNYGEGEENAFRRLREEIDRVSSGPQLKEDRICIQNLRLTDPRNDKRRIEETKGGLLKDSYRWILENSDFRRWSDGQQSRLLWIKGEPGKGKTMLLCGIIDELNKLMGKTALLSYFFCQAMDSRINSATAVLRGLLYLLVDQQPSLVLHIRKKHDHAGKALFEDMNAWVALCEIFTDILQDLNQKSTYLIIDALDECVIDLPRLLDFIIQKSIVYPHVKWIISSRNWPDIEGRLERAGNKVRLSLELNAESVSTAVRSYVRHQVTQLAQEKKYDNKTRDAVLAHLFLNAHDTFLWVALVCQHLRDVPRWKVFAKLKAFPPGLSPLYNRMLEHIRNSDDADLCKHILALIATVYRPITLKELTSLIKGLEDMADDIESLREIIGLCGSFLTIQGDTVYFVHQSAKEFLFANASNEIFPSGTEEVHNTVVSQSLKIMSRTLQRDMYGLYAFGYPAKQVKRPDLDPLAASRYSCIYWVDHLHDCNPSPSVNRTGHLLEEGAITNFIKKKFLYWLEALSLCKSVPQGVVSMTRLEAVVEGRIYGDTLLKVVRDARRFIMSHKWAIENSPLQAYVSALLFSPTCSLIRNLFKREKPDWIVIKPAIQEKWSPCLQTLEGHSGWVSSVAFSHDSTRLVSGSVAFSHDSTRLVSGSDDHNVNRGIHLSSNCRWITYNSENLLWLPSEYRPSCSTVSEKMIGTGTGHGRVWIYKVERNERNAS</sequence>
<comment type="caution">
    <text evidence="1">The sequence shown here is derived from an EMBL/GenBank/DDBJ whole genome shotgun (WGS) entry which is preliminary data.</text>
</comment>
<dbReference type="Proteomes" id="UP000799755">
    <property type="component" value="Unassembled WGS sequence"/>
</dbReference>
<evidence type="ECO:0000313" key="2">
    <source>
        <dbReference type="Proteomes" id="UP000799755"/>
    </source>
</evidence>
<organism evidence="1 2">
    <name type="scientific">Lindgomyces ingoldianus</name>
    <dbReference type="NCBI Taxonomy" id="673940"/>
    <lineage>
        <taxon>Eukaryota</taxon>
        <taxon>Fungi</taxon>
        <taxon>Dikarya</taxon>
        <taxon>Ascomycota</taxon>
        <taxon>Pezizomycotina</taxon>
        <taxon>Dothideomycetes</taxon>
        <taxon>Pleosporomycetidae</taxon>
        <taxon>Pleosporales</taxon>
        <taxon>Lindgomycetaceae</taxon>
        <taxon>Lindgomyces</taxon>
    </lineage>
</organism>
<gene>
    <name evidence="1" type="ORF">BDR25DRAFT_302189</name>
</gene>
<protein>
    <submittedName>
        <fullName evidence="1">HET-domain-containing protein</fullName>
    </submittedName>
</protein>
<reference evidence="1" key="1">
    <citation type="journal article" date="2020" name="Stud. Mycol.">
        <title>101 Dothideomycetes genomes: a test case for predicting lifestyles and emergence of pathogens.</title>
        <authorList>
            <person name="Haridas S."/>
            <person name="Albert R."/>
            <person name="Binder M."/>
            <person name="Bloem J."/>
            <person name="Labutti K."/>
            <person name="Salamov A."/>
            <person name="Andreopoulos B."/>
            <person name="Baker S."/>
            <person name="Barry K."/>
            <person name="Bills G."/>
            <person name="Bluhm B."/>
            <person name="Cannon C."/>
            <person name="Castanera R."/>
            <person name="Culley D."/>
            <person name="Daum C."/>
            <person name="Ezra D."/>
            <person name="Gonzalez J."/>
            <person name="Henrissat B."/>
            <person name="Kuo A."/>
            <person name="Liang C."/>
            <person name="Lipzen A."/>
            <person name="Lutzoni F."/>
            <person name="Magnuson J."/>
            <person name="Mondo S."/>
            <person name="Nolan M."/>
            <person name="Ohm R."/>
            <person name="Pangilinan J."/>
            <person name="Park H.-J."/>
            <person name="Ramirez L."/>
            <person name="Alfaro M."/>
            <person name="Sun H."/>
            <person name="Tritt A."/>
            <person name="Yoshinaga Y."/>
            <person name="Zwiers L.-H."/>
            <person name="Turgeon B."/>
            <person name="Goodwin S."/>
            <person name="Spatafora J."/>
            <person name="Crous P."/>
            <person name="Grigoriev I."/>
        </authorList>
    </citation>
    <scope>NUCLEOTIDE SEQUENCE</scope>
    <source>
        <strain evidence="1">ATCC 200398</strain>
    </source>
</reference>
<proteinExistence type="predicted"/>
<dbReference type="EMBL" id="MU003500">
    <property type="protein sequence ID" value="KAF2473226.1"/>
    <property type="molecule type" value="Genomic_DNA"/>
</dbReference>
<accession>A0ACB6R464</accession>
<evidence type="ECO:0000313" key="1">
    <source>
        <dbReference type="EMBL" id="KAF2473226.1"/>
    </source>
</evidence>
<keyword evidence="2" id="KW-1185">Reference proteome</keyword>